<dbReference type="Gene3D" id="2.60.120.200">
    <property type="match status" value="1"/>
</dbReference>
<dbReference type="PANTHER" id="PTHR35332:SF2">
    <property type="entry name" value="REGULATION OF ENOLASE PROTEIN 1"/>
    <property type="match status" value="1"/>
</dbReference>
<protein>
    <submittedName>
        <fullName evidence="1">DUF1349 domain-containing protein</fullName>
    </submittedName>
</protein>
<dbReference type="SUPFAM" id="SSF49899">
    <property type="entry name" value="Concanavalin A-like lectins/glucanases"/>
    <property type="match status" value="1"/>
</dbReference>
<dbReference type="InterPro" id="IPR009784">
    <property type="entry name" value="DUF1349"/>
</dbReference>
<name>A0A926E9N0_9FIRM</name>
<dbReference type="Pfam" id="PF07081">
    <property type="entry name" value="DUF1349"/>
    <property type="match status" value="1"/>
</dbReference>
<reference evidence="1" key="1">
    <citation type="submission" date="2020-08" db="EMBL/GenBank/DDBJ databases">
        <title>Genome public.</title>
        <authorList>
            <person name="Liu C."/>
            <person name="Sun Q."/>
        </authorList>
    </citation>
    <scope>NUCLEOTIDE SEQUENCE</scope>
    <source>
        <strain evidence="1">NSJ-54</strain>
    </source>
</reference>
<dbReference type="AlphaFoldDB" id="A0A926E9N0"/>
<dbReference type="InterPro" id="IPR013320">
    <property type="entry name" value="ConA-like_dom_sf"/>
</dbReference>
<sequence length="189" mass="20646">MEGYAWINESSAKWSGKDVSVTAPDKTDLFAPLDGSDVVHSAPVYYREVTGDCVIRVKAAMKPHNKYDGAGIILYDDERHWVKGCSEVVDNGRSAAISVVTNGVSDDAIGPYVDRESIWLQVARKGEDFAVHFSLDGETFDLIRFCHVPMGRTVKAGLVAQAPLGEGGPRDFSQISIEERTLDDLRAGK</sequence>
<dbReference type="PANTHER" id="PTHR35332">
    <property type="entry name" value="REGULATION OF ENOLASE PROTEIN 1"/>
    <property type="match status" value="1"/>
</dbReference>
<dbReference type="EMBL" id="JACRTC010000003">
    <property type="protein sequence ID" value="MBC8570470.1"/>
    <property type="molecule type" value="Genomic_DNA"/>
</dbReference>
<evidence type="ECO:0000313" key="1">
    <source>
        <dbReference type="EMBL" id="MBC8570470.1"/>
    </source>
</evidence>
<proteinExistence type="predicted"/>
<accession>A0A926E9N0</accession>
<dbReference type="Proteomes" id="UP000660861">
    <property type="component" value="Unassembled WGS sequence"/>
</dbReference>
<dbReference type="RefSeq" id="WP_262397560.1">
    <property type="nucleotide sequence ID" value="NZ_JACRTC010000003.1"/>
</dbReference>
<keyword evidence="2" id="KW-1185">Reference proteome</keyword>
<gene>
    <name evidence="1" type="ORF">H8709_06450</name>
</gene>
<organism evidence="1 2">
    <name type="scientific">Zongyangia hominis</name>
    <dbReference type="NCBI Taxonomy" id="2763677"/>
    <lineage>
        <taxon>Bacteria</taxon>
        <taxon>Bacillati</taxon>
        <taxon>Bacillota</taxon>
        <taxon>Clostridia</taxon>
        <taxon>Eubacteriales</taxon>
        <taxon>Oscillospiraceae</taxon>
        <taxon>Zongyangia</taxon>
    </lineage>
</organism>
<comment type="caution">
    <text evidence="1">The sequence shown here is derived from an EMBL/GenBank/DDBJ whole genome shotgun (WGS) entry which is preliminary data.</text>
</comment>
<evidence type="ECO:0000313" key="2">
    <source>
        <dbReference type="Proteomes" id="UP000660861"/>
    </source>
</evidence>